<keyword evidence="4" id="KW-0343">GTPase activation</keyword>
<keyword evidence="7" id="KW-0547">Nucleotide-binding</keyword>
<evidence type="ECO:0000256" key="9">
    <source>
        <dbReference type="ARBA" id="ARBA00023136"/>
    </source>
</evidence>
<dbReference type="Proteomes" id="UP000748531">
    <property type="component" value="Unassembled WGS sequence"/>
</dbReference>
<keyword evidence="14" id="KW-1185">Reference proteome</keyword>
<keyword evidence="9" id="KW-0472">Membrane</keyword>
<dbReference type="AlphaFoldDB" id="A0A8J4THY1"/>
<dbReference type="PROSITE" id="PS51329">
    <property type="entry name" value="C_CAP_COFACTOR_C"/>
    <property type="match status" value="1"/>
</dbReference>
<evidence type="ECO:0000256" key="6">
    <source>
        <dbReference type="ARBA" id="ARBA00022707"/>
    </source>
</evidence>
<sequence>MNVFFFCCFIRQLRRTGKSHKDAVLEPPITYPWQEKEHLDPKDYIIENKDHGVHGRLPGEIRGQQFVIRNCKNVKIYLLDHINTVTVDDCENCTILTGPIKTSIFIRDCNNCRVMTSCQQFRTRDCHDLVIFLACVTEPIIESSTNMQFGPYQCHYAELEDQFRASGLSIFNCNWSDIYDFTPEHENGANIKLLAIGDDARNYFVSPREAIEDEIQATTDNEVLDEGMIALTKSLSSISLSLDPKDSLVPITLGNRVLDGSSKLELGNAQLDGCAVIAVFDHLGAISCAKSIVGFLRETPSCHLVRTQCSRFSEYDVERIFDIPTNSRRAKVGNVITFEIVGPRGSVGSVCEEVALKASSLHDPTFVLVTSDQSEAERQINLLNGLHRMNMNAN</sequence>
<keyword evidence="5" id="KW-1003">Cell membrane</keyword>
<comment type="caution">
    <text evidence="13">The sequence shown here is derived from an EMBL/GenBank/DDBJ whole genome shotgun (WGS) entry which is preliminary data.</text>
</comment>
<reference evidence="13" key="1">
    <citation type="submission" date="2019-05" db="EMBL/GenBank/DDBJ databases">
        <title>Annotation for the trematode Paragonimus heterotremus.</title>
        <authorList>
            <person name="Choi Y.-J."/>
        </authorList>
    </citation>
    <scope>NUCLEOTIDE SEQUENCE</scope>
    <source>
        <strain evidence="13">LC</strain>
    </source>
</reference>
<proteinExistence type="inferred from homology"/>
<dbReference type="InterPro" id="IPR006599">
    <property type="entry name" value="CARP_motif"/>
</dbReference>
<dbReference type="GO" id="GO:0005525">
    <property type="term" value="F:GTP binding"/>
    <property type="evidence" value="ECO:0007669"/>
    <property type="project" value="UniProtKB-KW"/>
</dbReference>
<keyword evidence="10" id="KW-0564">Palmitate</keyword>
<evidence type="ECO:0000256" key="3">
    <source>
        <dbReference type="ARBA" id="ARBA00015771"/>
    </source>
</evidence>
<dbReference type="InterPro" id="IPR036850">
    <property type="entry name" value="NDK-like_dom_sf"/>
</dbReference>
<keyword evidence="8" id="KW-0342">GTP-binding</keyword>
<dbReference type="InterPro" id="IPR016098">
    <property type="entry name" value="CAP/MinC_C"/>
</dbReference>
<evidence type="ECO:0000256" key="10">
    <source>
        <dbReference type="ARBA" id="ARBA00023139"/>
    </source>
</evidence>
<evidence type="ECO:0000313" key="13">
    <source>
        <dbReference type="EMBL" id="KAF5401731.1"/>
    </source>
</evidence>
<dbReference type="InterPro" id="IPR012945">
    <property type="entry name" value="Tubulin-bd_cofactor_C_dom"/>
</dbReference>
<protein>
    <recommendedName>
        <fullName evidence="3">Protein XRP2</fullName>
    </recommendedName>
</protein>
<dbReference type="Gene3D" id="3.30.70.141">
    <property type="entry name" value="Nucleoside diphosphate kinase-like domain"/>
    <property type="match status" value="1"/>
</dbReference>
<name>A0A8J4THY1_9TREM</name>
<dbReference type="SMART" id="SM00673">
    <property type="entry name" value="CARP"/>
    <property type="match status" value="2"/>
</dbReference>
<evidence type="ECO:0000256" key="8">
    <source>
        <dbReference type="ARBA" id="ARBA00023134"/>
    </source>
</evidence>
<dbReference type="InterPro" id="IPR017901">
    <property type="entry name" value="C-CAP_CF_C-like"/>
</dbReference>
<evidence type="ECO:0000256" key="11">
    <source>
        <dbReference type="ARBA" id="ARBA00023288"/>
    </source>
</evidence>
<dbReference type="InterPro" id="IPR036223">
    <property type="entry name" value="CAP_C_sf"/>
</dbReference>
<keyword evidence="11" id="KW-0449">Lipoprotein</keyword>
<evidence type="ECO:0000256" key="5">
    <source>
        <dbReference type="ARBA" id="ARBA00022475"/>
    </source>
</evidence>
<comment type="similarity">
    <text evidence="2">Belongs to the TBCC family.</text>
</comment>
<evidence type="ECO:0000259" key="12">
    <source>
        <dbReference type="PROSITE" id="PS51329"/>
    </source>
</evidence>
<dbReference type="PANTHER" id="PTHR15440">
    <property type="entry name" value="XRP2 PROTEIN"/>
    <property type="match status" value="1"/>
</dbReference>
<dbReference type="Pfam" id="PF07986">
    <property type="entry name" value="TBCC"/>
    <property type="match status" value="1"/>
</dbReference>
<dbReference type="Gene3D" id="2.160.20.70">
    <property type="match status" value="1"/>
</dbReference>
<dbReference type="GO" id="GO:0005096">
    <property type="term" value="F:GTPase activator activity"/>
    <property type="evidence" value="ECO:0007669"/>
    <property type="project" value="UniProtKB-KW"/>
</dbReference>
<keyword evidence="6" id="KW-0519">Myristate</keyword>
<organism evidence="13 14">
    <name type="scientific">Paragonimus heterotremus</name>
    <dbReference type="NCBI Taxonomy" id="100268"/>
    <lineage>
        <taxon>Eukaryota</taxon>
        <taxon>Metazoa</taxon>
        <taxon>Spiralia</taxon>
        <taxon>Lophotrochozoa</taxon>
        <taxon>Platyhelminthes</taxon>
        <taxon>Trematoda</taxon>
        <taxon>Digenea</taxon>
        <taxon>Plagiorchiida</taxon>
        <taxon>Troglotremata</taxon>
        <taxon>Troglotrematidae</taxon>
        <taxon>Paragonimus</taxon>
    </lineage>
</organism>
<dbReference type="InterPro" id="IPR039093">
    <property type="entry name" value="XRP2"/>
</dbReference>
<dbReference type="GO" id="GO:1990075">
    <property type="term" value="C:periciliary membrane compartment"/>
    <property type="evidence" value="ECO:0007669"/>
    <property type="project" value="TreeGrafter"/>
</dbReference>
<accession>A0A8J4THY1</accession>
<dbReference type="GO" id="GO:0005929">
    <property type="term" value="C:cilium"/>
    <property type="evidence" value="ECO:0007669"/>
    <property type="project" value="TreeGrafter"/>
</dbReference>
<evidence type="ECO:0000256" key="7">
    <source>
        <dbReference type="ARBA" id="ARBA00022741"/>
    </source>
</evidence>
<gene>
    <name evidence="13" type="ORF">PHET_04572</name>
</gene>
<dbReference type="OrthoDB" id="194775at2759"/>
<dbReference type="PANTHER" id="PTHR15440:SF0">
    <property type="entry name" value="PROTEIN XRP2"/>
    <property type="match status" value="1"/>
</dbReference>
<dbReference type="EMBL" id="LUCH01002276">
    <property type="protein sequence ID" value="KAF5401731.1"/>
    <property type="molecule type" value="Genomic_DNA"/>
</dbReference>
<dbReference type="SUPFAM" id="SSF69340">
    <property type="entry name" value="C-terminal domain of adenylylcyclase associated protein"/>
    <property type="match status" value="1"/>
</dbReference>
<evidence type="ECO:0000313" key="14">
    <source>
        <dbReference type="Proteomes" id="UP000748531"/>
    </source>
</evidence>
<comment type="subcellular location">
    <subcellularLocation>
        <location evidence="1">Cell membrane</location>
        <topology evidence="1">Lipid-anchor</topology>
        <orientation evidence="1">Cytoplasmic side</orientation>
    </subcellularLocation>
</comment>
<evidence type="ECO:0000256" key="4">
    <source>
        <dbReference type="ARBA" id="ARBA00022468"/>
    </source>
</evidence>
<evidence type="ECO:0000256" key="2">
    <source>
        <dbReference type="ARBA" id="ARBA00008848"/>
    </source>
</evidence>
<evidence type="ECO:0000256" key="1">
    <source>
        <dbReference type="ARBA" id="ARBA00004342"/>
    </source>
</evidence>
<dbReference type="GO" id="GO:0006892">
    <property type="term" value="P:post-Golgi vesicle-mediated transport"/>
    <property type="evidence" value="ECO:0007669"/>
    <property type="project" value="TreeGrafter"/>
</dbReference>
<feature type="domain" description="C-CAP/cofactor C-like" evidence="12">
    <location>
        <begin position="31"/>
        <end position="183"/>
    </location>
</feature>